<name>A0A5S9MI96_BACIA</name>
<dbReference type="SUPFAM" id="SSF103473">
    <property type="entry name" value="MFS general substrate transporter"/>
    <property type="match status" value="1"/>
</dbReference>
<keyword evidence="1" id="KW-0812">Transmembrane</keyword>
<dbReference type="Gene3D" id="1.20.1250.20">
    <property type="entry name" value="MFS general substrate transporter like domains"/>
    <property type="match status" value="1"/>
</dbReference>
<accession>A0A5S9MI96</accession>
<dbReference type="AlphaFoldDB" id="A0A5S9MI96"/>
<feature type="transmembrane region" description="Helical" evidence="1">
    <location>
        <begin position="68"/>
        <end position="86"/>
    </location>
</feature>
<evidence type="ECO:0008006" key="4">
    <source>
        <dbReference type="Google" id="ProtNLM"/>
    </source>
</evidence>
<gene>
    <name evidence="2" type="ORF">BsIDN1_64360</name>
</gene>
<dbReference type="EMBL" id="AP021906">
    <property type="protein sequence ID" value="BBP92818.1"/>
    <property type="molecule type" value="Genomic_DNA"/>
</dbReference>
<proteinExistence type="predicted"/>
<keyword evidence="1" id="KW-0472">Membrane</keyword>
<dbReference type="Proteomes" id="UP000464658">
    <property type="component" value="Chromosome"/>
</dbReference>
<protein>
    <recommendedName>
        <fullName evidence="4">Major facilitator superfamily (MFS) profile domain-containing protein</fullName>
    </recommendedName>
</protein>
<organism evidence="2 3">
    <name type="scientific">Bacillus safensis</name>
    <dbReference type="NCBI Taxonomy" id="561879"/>
    <lineage>
        <taxon>Bacteria</taxon>
        <taxon>Bacillati</taxon>
        <taxon>Bacillota</taxon>
        <taxon>Bacilli</taxon>
        <taxon>Bacillales</taxon>
        <taxon>Bacillaceae</taxon>
        <taxon>Bacillus</taxon>
    </lineage>
</organism>
<evidence type="ECO:0000256" key="1">
    <source>
        <dbReference type="SAM" id="Phobius"/>
    </source>
</evidence>
<evidence type="ECO:0000313" key="2">
    <source>
        <dbReference type="EMBL" id="BBP92818.1"/>
    </source>
</evidence>
<evidence type="ECO:0000313" key="3">
    <source>
        <dbReference type="Proteomes" id="UP000464658"/>
    </source>
</evidence>
<sequence length="95" mass="9992">MVLALLGLSYGIGNVALQAAMLKASPQHMIGTSSGLFQTCRYLGSILSSAVLGMLFGDEIAGAHFAQLGWTLIIISLIGIGVSLYFSRMVRGESQ</sequence>
<keyword evidence="1" id="KW-1133">Transmembrane helix</keyword>
<dbReference type="InterPro" id="IPR036259">
    <property type="entry name" value="MFS_trans_sf"/>
</dbReference>
<reference evidence="2 3" key="1">
    <citation type="submission" date="2019-12" db="EMBL/GenBank/DDBJ databases">
        <title>Full genome sequence of a Bacillus safensis strain isolated from commercially available natto in Indonesia.</title>
        <authorList>
            <person name="Yoshida M."/>
            <person name="Uomi M."/>
            <person name="Waturangi D."/>
            <person name="Ekaputri J.J."/>
            <person name="Setiamarga D.H.E."/>
        </authorList>
    </citation>
    <scope>NUCLEOTIDE SEQUENCE [LARGE SCALE GENOMIC DNA]</scope>
    <source>
        <strain evidence="2 3">IDN1</strain>
    </source>
</reference>